<dbReference type="Gene3D" id="3.40.720.10">
    <property type="entry name" value="Alkaline Phosphatase, subunit A"/>
    <property type="match status" value="1"/>
</dbReference>
<evidence type="ECO:0000259" key="6">
    <source>
        <dbReference type="Pfam" id="PF00884"/>
    </source>
</evidence>
<reference evidence="7 8" key="1">
    <citation type="submission" date="2018-09" db="EMBL/GenBank/DDBJ databases">
        <title>Genome comparison of Alicycliphilus sp. BQ1, a polyurethanolytic bacterium, with its closest phylogenetic relatives Alicycliphilus denitrificans BC and K601, unable to attack polyurethane.</title>
        <authorList>
            <person name="Loza-Tavera H."/>
            <person name="Lozano L."/>
            <person name="Cevallos M."/>
            <person name="Maya-Lucas O."/>
            <person name="Garcia-Mena J."/>
            <person name="Hernandez J."/>
        </authorList>
    </citation>
    <scope>NUCLEOTIDE SEQUENCE [LARGE SCALE GENOMIC DNA]</scope>
    <source>
        <strain evidence="7 8">BQ1</strain>
    </source>
</reference>
<feature type="domain" description="Sulfatase N-terminal" evidence="6">
    <location>
        <begin position="54"/>
        <end position="462"/>
    </location>
</feature>
<evidence type="ECO:0000256" key="5">
    <source>
        <dbReference type="SAM" id="SignalP"/>
    </source>
</evidence>
<keyword evidence="4" id="KW-0106">Calcium</keyword>
<dbReference type="AlphaFoldDB" id="A0A420KDK4"/>
<keyword evidence="3" id="KW-0378">Hydrolase</keyword>
<proteinExistence type="inferred from homology"/>
<dbReference type="PROSITE" id="PS00149">
    <property type="entry name" value="SULFATASE_2"/>
    <property type="match status" value="1"/>
</dbReference>
<comment type="caution">
    <text evidence="7">The sequence shown here is derived from an EMBL/GenBank/DDBJ whole genome shotgun (WGS) entry which is preliminary data.</text>
</comment>
<feature type="chain" id="PRO_5019487938" evidence="5">
    <location>
        <begin position="24"/>
        <end position="599"/>
    </location>
</feature>
<dbReference type="Gene3D" id="3.30.1120.10">
    <property type="match status" value="1"/>
</dbReference>
<dbReference type="RefSeq" id="WP_094438802.1">
    <property type="nucleotide sequence ID" value="NZ_NKDB02000002.1"/>
</dbReference>
<evidence type="ECO:0000313" key="7">
    <source>
        <dbReference type="EMBL" id="RKJ97308.1"/>
    </source>
</evidence>
<evidence type="ECO:0000256" key="3">
    <source>
        <dbReference type="ARBA" id="ARBA00022801"/>
    </source>
</evidence>
<dbReference type="PANTHER" id="PTHR42693">
    <property type="entry name" value="ARYLSULFATASE FAMILY MEMBER"/>
    <property type="match status" value="1"/>
</dbReference>
<accession>A0A420KDK4</accession>
<dbReference type="InterPro" id="IPR024607">
    <property type="entry name" value="Sulfatase_CS"/>
</dbReference>
<organism evidence="7 8">
    <name type="scientific">Alicycliphilus denitrificans</name>
    <dbReference type="NCBI Taxonomy" id="179636"/>
    <lineage>
        <taxon>Bacteria</taxon>
        <taxon>Pseudomonadati</taxon>
        <taxon>Pseudomonadota</taxon>
        <taxon>Betaproteobacteria</taxon>
        <taxon>Burkholderiales</taxon>
        <taxon>Comamonadaceae</taxon>
        <taxon>Alicycliphilus</taxon>
    </lineage>
</organism>
<evidence type="ECO:0000256" key="2">
    <source>
        <dbReference type="ARBA" id="ARBA00022723"/>
    </source>
</evidence>
<evidence type="ECO:0000313" key="8">
    <source>
        <dbReference type="Proteomes" id="UP000216225"/>
    </source>
</evidence>
<dbReference type="Proteomes" id="UP000216225">
    <property type="component" value="Unassembled WGS sequence"/>
</dbReference>
<gene>
    <name evidence="7" type="ORF">CE154_015145</name>
</gene>
<sequence>MTIHSPFRQAAHAAALAAVLAVAAGCAGDRGALPAQAAVADPGAPARSAAARPPNILIILADDLGYNDIEPFGQDVIETPALKALAAEGMRFTNFHVHATCSPTRAQLLSGVDNHVAGMGSMGEYRTPEMDKYPDSYIGSMNGRVKTIAEVMKERGYATFMAGKWHLGGKPGQLPKARGFERSYVLVGPGGSHWDDNGLLGVNPKSRFTEDDRPIARDTGEFSSNLYTDRFLKYMKEAQQAGKPFFGYLAYQAVHDPLHAPADAIAKYRGKFSQGYDAARQQLYRRMLQMGVVPAGTRMSPTAPLFQPWSQLDPAERQRQERFMEVYAAMVDNMDWNIGRVIDELKRTGAYDDTLIFFFSDNGPSGAYMDLYPGNADGKWIKATFDTSQANLGAPLSFAGVGPGWASASASPFKLFKMIGTEGGTLSPMIVRGPGVAKPGSINDGFLGVEDIFPTVAQVAGADRGTERNGVPLAPLKGVSFAPVLQGRAAAARGADFERGSELFGNKEYRQGRWKITWLPKPYGEARWQLFDTDADRGETLDLAAQYPQRVADMAARYDAWARANSVMAWDYDYLAKNLFDYFDWRKGVPRQITNPGQE</sequence>
<comment type="similarity">
    <text evidence="1">Belongs to the sulfatase family.</text>
</comment>
<dbReference type="InterPro" id="IPR050738">
    <property type="entry name" value="Sulfatase"/>
</dbReference>
<dbReference type="Pfam" id="PF00884">
    <property type="entry name" value="Sulfatase"/>
    <property type="match status" value="1"/>
</dbReference>
<dbReference type="InterPro" id="IPR017850">
    <property type="entry name" value="Alkaline_phosphatase_core_sf"/>
</dbReference>
<dbReference type="GO" id="GO:0004065">
    <property type="term" value="F:arylsulfatase activity"/>
    <property type="evidence" value="ECO:0007669"/>
    <property type="project" value="TreeGrafter"/>
</dbReference>
<keyword evidence="2" id="KW-0479">Metal-binding</keyword>
<keyword evidence="5" id="KW-0732">Signal</keyword>
<dbReference type="SUPFAM" id="SSF53649">
    <property type="entry name" value="Alkaline phosphatase-like"/>
    <property type="match status" value="1"/>
</dbReference>
<dbReference type="InterPro" id="IPR000917">
    <property type="entry name" value="Sulfatase_N"/>
</dbReference>
<evidence type="ECO:0000256" key="1">
    <source>
        <dbReference type="ARBA" id="ARBA00008779"/>
    </source>
</evidence>
<protein>
    <submittedName>
        <fullName evidence="7">Arylsulfatase</fullName>
    </submittedName>
</protein>
<dbReference type="PANTHER" id="PTHR42693:SF33">
    <property type="entry name" value="ARYLSULFATASE"/>
    <property type="match status" value="1"/>
</dbReference>
<name>A0A420KDK4_9BURK</name>
<dbReference type="CDD" id="cd16025">
    <property type="entry name" value="PAS_like"/>
    <property type="match status" value="1"/>
</dbReference>
<dbReference type="EMBL" id="NKDB02000002">
    <property type="protein sequence ID" value="RKJ97308.1"/>
    <property type="molecule type" value="Genomic_DNA"/>
</dbReference>
<dbReference type="GO" id="GO:0046872">
    <property type="term" value="F:metal ion binding"/>
    <property type="evidence" value="ECO:0007669"/>
    <property type="project" value="UniProtKB-KW"/>
</dbReference>
<feature type="signal peptide" evidence="5">
    <location>
        <begin position="1"/>
        <end position="23"/>
    </location>
</feature>
<evidence type="ECO:0000256" key="4">
    <source>
        <dbReference type="ARBA" id="ARBA00022837"/>
    </source>
</evidence>